<dbReference type="SUPFAM" id="SSF56801">
    <property type="entry name" value="Acetyl-CoA synthetase-like"/>
    <property type="match status" value="1"/>
</dbReference>
<sequence length="105" mass="11743">MSPEDLDLVELHECFVTAELVHSVRAGRGRRGRQVVAVVQLADGNHDSEQVSGELDAHCRSSLTRAKCPRRYEFVETLPRTETGKLLRRVIRETLRSSSGRDDGA</sequence>
<protein>
    <recommendedName>
        <fullName evidence="1">AMP-binding enzyme C-terminal domain-containing protein</fullName>
    </recommendedName>
</protein>
<keyword evidence="3" id="KW-1185">Reference proteome</keyword>
<dbReference type="EMBL" id="JBHSPA010000069">
    <property type="protein sequence ID" value="MFC5831776.1"/>
    <property type="molecule type" value="Genomic_DNA"/>
</dbReference>
<proteinExistence type="predicted"/>
<comment type="caution">
    <text evidence="2">The sequence shown here is derived from an EMBL/GenBank/DDBJ whole genome shotgun (WGS) entry which is preliminary data.</text>
</comment>
<evidence type="ECO:0000313" key="2">
    <source>
        <dbReference type="EMBL" id="MFC5831776.1"/>
    </source>
</evidence>
<dbReference type="Gene3D" id="3.30.300.30">
    <property type="match status" value="1"/>
</dbReference>
<accession>A0ABW1D507</accession>
<dbReference type="InterPro" id="IPR045851">
    <property type="entry name" value="AMP-bd_C_sf"/>
</dbReference>
<dbReference type="InterPro" id="IPR025110">
    <property type="entry name" value="AMP-bd_C"/>
</dbReference>
<dbReference type="RefSeq" id="WP_379521235.1">
    <property type="nucleotide sequence ID" value="NZ_JBHSPA010000069.1"/>
</dbReference>
<organism evidence="2 3">
    <name type="scientific">Nonomuraea insulae</name>
    <dbReference type="NCBI Taxonomy" id="1616787"/>
    <lineage>
        <taxon>Bacteria</taxon>
        <taxon>Bacillati</taxon>
        <taxon>Actinomycetota</taxon>
        <taxon>Actinomycetes</taxon>
        <taxon>Streptosporangiales</taxon>
        <taxon>Streptosporangiaceae</taxon>
        <taxon>Nonomuraea</taxon>
    </lineage>
</organism>
<dbReference type="Proteomes" id="UP001596058">
    <property type="component" value="Unassembled WGS sequence"/>
</dbReference>
<feature type="domain" description="AMP-binding enzyme C-terminal" evidence="1">
    <location>
        <begin position="30"/>
        <end position="85"/>
    </location>
</feature>
<reference evidence="3" key="1">
    <citation type="journal article" date="2019" name="Int. J. Syst. Evol. Microbiol.">
        <title>The Global Catalogue of Microorganisms (GCM) 10K type strain sequencing project: providing services to taxonomists for standard genome sequencing and annotation.</title>
        <authorList>
            <consortium name="The Broad Institute Genomics Platform"/>
            <consortium name="The Broad Institute Genome Sequencing Center for Infectious Disease"/>
            <person name="Wu L."/>
            <person name="Ma J."/>
        </authorList>
    </citation>
    <scope>NUCLEOTIDE SEQUENCE [LARGE SCALE GENOMIC DNA]</scope>
    <source>
        <strain evidence="3">CCUG 53903</strain>
    </source>
</reference>
<dbReference type="Pfam" id="PF13193">
    <property type="entry name" value="AMP-binding_C"/>
    <property type="match status" value="1"/>
</dbReference>
<evidence type="ECO:0000313" key="3">
    <source>
        <dbReference type="Proteomes" id="UP001596058"/>
    </source>
</evidence>
<name>A0ABW1D507_9ACTN</name>
<gene>
    <name evidence="2" type="ORF">ACFPZ3_48690</name>
</gene>
<evidence type="ECO:0000259" key="1">
    <source>
        <dbReference type="Pfam" id="PF13193"/>
    </source>
</evidence>